<dbReference type="InterPro" id="IPR006639">
    <property type="entry name" value="Preselin/SPP"/>
</dbReference>
<protein>
    <recommendedName>
        <fullName evidence="12">Peptidase A22B, signal peptide peptidase</fullName>
    </recommendedName>
</protein>
<feature type="compositionally biased region" description="Low complexity" evidence="8">
    <location>
        <begin position="438"/>
        <end position="450"/>
    </location>
</feature>
<feature type="transmembrane region" description="Helical" evidence="9">
    <location>
        <begin position="114"/>
        <end position="134"/>
    </location>
</feature>
<evidence type="ECO:0000256" key="9">
    <source>
        <dbReference type="SAM" id="Phobius"/>
    </source>
</evidence>
<dbReference type="Proteomes" id="UP000319731">
    <property type="component" value="Unassembled WGS sequence"/>
</dbReference>
<feature type="transmembrane region" description="Helical" evidence="9">
    <location>
        <begin position="157"/>
        <end position="182"/>
    </location>
</feature>
<feature type="compositionally biased region" description="Acidic residues" evidence="8">
    <location>
        <begin position="407"/>
        <end position="418"/>
    </location>
</feature>
<dbReference type="Pfam" id="PF04258">
    <property type="entry name" value="Peptidase_A22B"/>
    <property type="match status" value="1"/>
</dbReference>
<dbReference type="GO" id="GO:0098554">
    <property type="term" value="C:cytoplasmic side of endoplasmic reticulum membrane"/>
    <property type="evidence" value="ECO:0007669"/>
    <property type="project" value="TreeGrafter"/>
</dbReference>
<feature type="transmembrane region" description="Helical" evidence="9">
    <location>
        <begin position="76"/>
        <end position="94"/>
    </location>
</feature>
<evidence type="ECO:0000256" key="6">
    <source>
        <dbReference type="ARBA" id="ARBA00022989"/>
    </source>
</evidence>
<keyword evidence="11" id="KW-1185">Reference proteome</keyword>
<feature type="transmembrane region" description="Helical" evidence="9">
    <location>
        <begin position="18"/>
        <end position="40"/>
    </location>
</feature>
<evidence type="ECO:0000256" key="4">
    <source>
        <dbReference type="ARBA" id="ARBA00022801"/>
    </source>
</evidence>
<keyword evidence="3 9" id="KW-0812">Transmembrane</keyword>
<evidence type="ECO:0000256" key="5">
    <source>
        <dbReference type="ARBA" id="ARBA00022824"/>
    </source>
</evidence>
<dbReference type="GeneID" id="42003951"/>
<dbReference type="AlphaFoldDB" id="A0A507C5K5"/>
<dbReference type="GO" id="GO:0042500">
    <property type="term" value="F:aspartic endopeptidase activity, intramembrane cleaving"/>
    <property type="evidence" value="ECO:0007669"/>
    <property type="project" value="InterPro"/>
</dbReference>
<comment type="caution">
    <text evidence="10">The sequence shown here is derived from an EMBL/GenBank/DDBJ whole genome shotgun (WGS) entry which is preliminary data.</text>
</comment>
<proteinExistence type="inferred from homology"/>
<dbReference type="PANTHER" id="PTHR12174">
    <property type="entry name" value="SIGNAL PEPTIDE PEPTIDASE"/>
    <property type="match status" value="1"/>
</dbReference>
<comment type="subcellular location">
    <subcellularLocation>
        <location evidence="1">Endoplasmic reticulum membrane</location>
        <topology evidence="1">Multi-pass membrane protein</topology>
    </subcellularLocation>
</comment>
<gene>
    <name evidence="10" type="ORF">SmJEL517_g02726</name>
</gene>
<evidence type="ECO:0000256" key="1">
    <source>
        <dbReference type="ARBA" id="ARBA00004477"/>
    </source>
</evidence>
<dbReference type="GO" id="GO:0006465">
    <property type="term" value="P:signal peptide processing"/>
    <property type="evidence" value="ECO:0007669"/>
    <property type="project" value="TreeGrafter"/>
</dbReference>
<evidence type="ECO:0000313" key="10">
    <source>
        <dbReference type="EMBL" id="TPX34658.1"/>
    </source>
</evidence>
<keyword evidence="4" id="KW-0378">Hydrolase</keyword>
<evidence type="ECO:0000256" key="2">
    <source>
        <dbReference type="ARBA" id="ARBA00006859"/>
    </source>
</evidence>
<dbReference type="EMBL" id="QEAO01000012">
    <property type="protein sequence ID" value="TPX34658.1"/>
    <property type="molecule type" value="Genomic_DNA"/>
</dbReference>
<dbReference type="OrthoDB" id="29661at2759"/>
<keyword evidence="7 9" id="KW-0472">Membrane</keyword>
<feature type="transmembrane region" description="Helical" evidence="9">
    <location>
        <begin position="339"/>
        <end position="357"/>
    </location>
</feature>
<dbReference type="SMART" id="SM00730">
    <property type="entry name" value="PSN"/>
    <property type="match status" value="1"/>
</dbReference>
<dbReference type="GO" id="GO:0033619">
    <property type="term" value="P:membrane protein proteolysis"/>
    <property type="evidence" value="ECO:0007669"/>
    <property type="project" value="TreeGrafter"/>
</dbReference>
<feature type="compositionally biased region" description="Basic and acidic residues" evidence="8">
    <location>
        <begin position="419"/>
        <end position="432"/>
    </location>
</feature>
<evidence type="ECO:0000256" key="7">
    <source>
        <dbReference type="ARBA" id="ARBA00023136"/>
    </source>
</evidence>
<name>A0A507C5K5_9FUNG</name>
<dbReference type="GO" id="GO:0098553">
    <property type="term" value="C:lumenal side of endoplasmic reticulum membrane"/>
    <property type="evidence" value="ECO:0007669"/>
    <property type="project" value="TreeGrafter"/>
</dbReference>
<comment type="similarity">
    <text evidence="2">Belongs to the peptidase A22B family.</text>
</comment>
<evidence type="ECO:0000256" key="8">
    <source>
        <dbReference type="SAM" id="MobiDB-lite"/>
    </source>
</evidence>
<evidence type="ECO:0000313" key="11">
    <source>
        <dbReference type="Proteomes" id="UP000319731"/>
    </source>
</evidence>
<feature type="region of interest" description="Disordered" evidence="8">
    <location>
        <begin position="376"/>
        <end position="471"/>
    </location>
</feature>
<feature type="transmembrane region" description="Helical" evidence="9">
    <location>
        <begin position="311"/>
        <end position="333"/>
    </location>
</feature>
<keyword evidence="6 9" id="KW-1133">Transmembrane helix</keyword>
<feature type="compositionally biased region" description="Low complexity" evidence="8">
    <location>
        <begin position="385"/>
        <end position="406"/>
    </location>
</feature>
<dbReference type="STRING" id="1806994.A0A507C5K5"/>
<dbReference type="RefSeq" id="XP_031025336.1">
    <property type="nucleotide sequence ID" value="XM_031168654.1"/>
</dbReference>
<organism evidence="10 11">
    <name type="scientific">Synchytrium microbalum</name>
    <dbReference type="NCBI Taxonomy" id="1806994"/>
    <lineage>
        <taxon>Eukaryota</taxon>
        <taxon>Fungi</taxon>
        <taxon>Fungi incertae sedis</taxon>
        <taxon>Chytridiomycota</taxon>
        <taxon>Chytridiomycota incertae sedis</taxon>
        <taxon>Chytridiomycetes</taxon>
        <taxon>Synchytriales</taxon>
        <taxon>Synchytriaceae</taxon>
        <taxon>Synchytrium</taxon>
    </lineage>
</organism>
<evidence type="ECO:0008006" key="12">
    <source>
        <dbReference type="Google" id="ProtNLM"/>
    </source>
</evidence>
<accession>A0A507C5K5</accession>
<evidence type="ECO:0000256" key="3">
    <source>
        <dbReference type="ARBA" id="ARBA00022692"/>
    </source>
</evidence>
<reference evidence="10 11" key="1">
    <citation type="journal article" date="2019" name="Sci. Rep.">
        <title>Comparative genomics of chytrid fungi reveal insights into the obligate biotrophic and pathogenic lifestyle of Synchytrium endobioticum.</title>
        <authorList>
            <person name="van de Vossenberg B.T.L.H."/>
            <person name="Warris S."/>
            <person name="Nguyen H.D.T."/>
            <person name="van Gent-Pelzer M.P.E."/>
            <person name="Joly D.L."/>
            <person name="van de Geest H.C."/>
            <person name="Bonants P.J.M."/>
            <person name="Smith D.S."/>
            <person name="Levesque C.A."/>
            <person name="van der Lee T.A.J."/>
        </authorList>
    </citation>
    <scope>NUCLEOTIDE SEQUENCE [LARGE SCALE GENOMIC DNA]</scope>
    <source>
        <strain evidence="10 11">JEL517</strain>
    </source>
</reference>
<dbReference type="PANTHER" id="PTHR12174:SF23">
    <property type="entry name" value="MINOR HISTOCOMPATIBILITY ANTIGEN H13"/>
    <property type="match status" value="1"/>
</dbReference>
<feature type="transmembrane region" description="Helical" evidence="9">
    <location>
        <begin position="209"/>
        <end position="228"/>
    </location>
</feature>
<dbReference type="InterPro" id="IPR007369">
    <property type="entry name" value="Peptidase_A22B_SPP"/>
</dbReference>
<sequence>MDEVPVDLKALPVVDGLLIAYIALGVMAVIPIYFGSFASLKFKKAGKVANGIAAPLLPVEDDEEVEFFSLEDAKMFPILGSATLFSLYLLFTYFDKAYVNVVLTGQITINNQEFATYFALLGVGALTKSGLAIARKATGWELKGDYRLEMFKQHKEILSFHFGIFHCVLLASSIVIGAYYAMTKQWIVSNMYGEALATSAVTMLNLDSFLTGIALLVGLFFYDIFWVFGTDVMVTVAKSFDAPIKVVFPKDIVALITTGVAKGNEFTMLGLGDIVIPGIFVALCLRFDQYNYEQTQNGRKNPRSTAFPKPYFTACFVAYAIGLVTTVAVMHTTKTAQPALLYLSPACTLSVLLTALIRGELKQLWAYSPDKDVVKKSDKADKKAGGAAKVAASASSSRKKPTTTTIEDTEDEEDDEEGDIKPEETEINETRTTRRSTRSMNSTAASKSTTAGGGAASRKSKRSRKEKSYSE</sequence>
<keyword evidence="5" id="KW-0256">Endoplasmic reticulum</keyword>